<evidence type="ECO:0000313" key="1">
    <source>
        <dbReference type="EMBL" id="QDV19666.1"/>
    </source>
</evidence>
<dbReference type="RefSeq" id="WP_197994680.1">
    <property type="nucleotide sequence ID" value="NZ_CP036317.1"/>
</dbReference>
<gene>
    <name evidence="1" type="ORF">Pan153_43320</name>
</gene>
<proteinExistence type="predicted"/>
<dbReference type="EMBL" id="CP036317">
    <property type="protein sequence ID" value="QDV19666.1"/>
    <property type="molecule type" value="Genomic_DNA"/>
</dbReference>
<reference evidence="1 2" key="1">
    <citation type="submission" date="2019-02" db="EMBL/GenBank/DDBJ databases">
        <title>Deep-cultivation of Planctomycetes and their phenomic and genomic characterization uncovers novel biology.</title>
        <authorList>
            <person name="Wiegand S."/>
            <person name="Jogler M."/>
            <person name="Boedeker C."/>
            <person name="Pinto D."/>
            <person name="Vollmers J."/>
            <person name="Rivas-Marin E."/>
            <person name="Kohn T."/>
            <person name="Peeters S.H."/>
            <person name="Heuer A."/>
            <person name="Rast P."/>
            <person name="Oberbeckmann S."/>
            <person name="Bunk B."/>
            <person name="Jeske O."/>
            <person name="Meyerdierks A."/>
            <person name="Storesund J.E."/>
            <person name="Kallscheuer N."/>
            <person name="Luecker S."/>
            <person name="Lage O.M."/>
            <person name="Pohl T."/>
            <person name="Merkel B.J."/>
            <person name="Hornburger P."/>
            <person name="Mueller R.-W."/>
            <person name="Bruemmer F."/>
            <person name="Labrenz M."/>
            <person name="Spormann A.M."/>
            <person name="Op den Camp H."/>
            <person name="Overmann J."/>
            <person name="Amann R."/>
            <person name="Jetten M.S.M."/>
            <person name="Mascher T."/>
            <person name="Medema M.H."/>
            <person name="Devos D.P."/>
            <person name="Kaster A.-K."/>
            <person name="Ovreas L."/>
            <person name="Rohde M."/>
            <person name="Galperin M.Y."/>
            <person name="Jogler C."/>
        </authorList>
    </citation>
    <scope>NUCLEOTIDE SEQUENCE [LARGE SCALE GENOMIC DNA]</scope>
    <source>
        <strain evidence="1 2">Pan153</strain>
    </source>
</reference>
<accession>A0A518FTJ5</accession>
<dbReference type="AlphaFoldDB" id="A0A518FTJ5"/>
<evidence type="ECO:0000313" key="2">
    <source>
        <dbReference type="Proteomes" id="UP000320839"/>
    </source>
</evidence>
<protein>
    <submittedName>
        <fullName evidence="1">Uncharacterized protein</fullName>
    </submittedName>
</protein>
<name>A0A518FTJ5_9PLAN</name>
<organism evidence="1 2">
    <name type="scientific">Gimesia panareensis</name>
    <dbReference type="NCBI Taxonomy" id="2527978"/>
    <lineage>
        <taxon>Bacteria</taxon>
        <taxon>Pseudomonadati</taxon>
        <taxon>Planctomycetota</taxon>
        <taxon>Planctomycetia</taxon>
        <taxon>Planctomycetales</taxon>
        <taxon>Planctomycetaceae</taxon>
        <taxon>Gimesia</taxon>
    </lineage>
</organism>
<sequence length="110" mass="13044">MIILQNEPLMRGNGGKAHWADFCIRTGGEEVLVCNRYRSGLSHIQYQRLIEKNSNARTWSWRTMRRNPEVYVKGRIRHPDHKTILLPDWHRVVMNTENQSRAMRNVAFLD</sequence>
<dbReference type="Proteomes" id="UP000320839">
    <property type="component" value="Chromosome"/>
</dbReference>